<keyword evidence="3" id="KW-0539">Nucleus</keyword>
<dbReference type="SUPFAM" id="SSF57701">
    <property type="entry name" value="Zn2/Cys6 DNA-binding domain"/>
    <property type="match status" value="1"/>
</dbReference>
<dbReference type="EMBL" id="JAQQWI010000018">
    <property type="protein sequence ID" value="KAK8001324.1"/>
    <property type="molecule type" value="Genomic_DNA"/>
</dbReference>
<feature type="region of interest" description="Disordered" evidence="4">
    <location>
        <begin position="134"/>
        <end position="177"/>
    </location>
</feature>
<dbReference type="PROSITE" id="PS00463">
    <property type="entry name" value="ZN2_CY6_FUNGAL_1"/>
    <property type="match status" value="1"/>
</dbReference>
<feature type="region of interest" description="Disordered" evidence="4">
    <location>
        <begin position="722"/>
        <end position="743"/>
    </location>
</feature>
<evidence type="ECO:0000256" key="4">
    <source>
        <dbReference type="SAM" id="MobiDB-lite"/>
    </source>
</evidence>
<accession>A0ABR1R6E4</accession>
<dbReference type="InterPro" id="IPR036864">
    <property type="entry name" value="Zn2-C6_fun-type_DNA-bd_sf"/>
</dbReference>
<feature type="compositionally biased region" description="Polar residues" evidence="4">
    <location>
        <begin position="728"/>
        <end position="742"/>
    </location>
</feature>
<dbReference type="InterPro" id="IPR007219">
    <property type="entry name" value="XnlR_reg_dom"/>
</dbReference>
<feature type="compositionally biased region" description="Low complexity" evidence="4">
    <location>
        <begin position="84"/>
        <end position="99"/>
    </location>
</feature>
<feature type="region of interest" description="Disordered" evidence="4">
    <location>
        <begin position="1"/>
        <end position="33"/>
    </location>
</feature>
<evidence type="ECO:0000256" key="2">
    <source>
        <dbReference type="ARBA" id="ARBA00022723"/>
    </source>
</evidence>
<dbReference type="CDD" id="cd00067">
    <property type="entry name" value="GAL4"/>
    <property type="match status" value="1"/>
</dbReference>
<feature type="compositionally biased region" description="Polar residues" evidence="4">
    <location>
        <begin position="163"/>
        <end position="177"/>
    </location>
</feature>
<feature type="region of interest" description="Disordered" evidence="4">
    <location>
        <begin position="84"/>
        <end position="106"/>
    </location>
</feature>
<proteinExistence type="predicted"/>
<evidence type="ECO:0000256" key="3">
    <source>
        <dbReference type="ARBA" id="ARBA00023242"/>
    </source>
</evidence>
<organism evidence="6 7">
    <name type="scientific">Apiospora marii</name>
    <dbReference type="NCBI Taxonomy" id="335849"/>
    <lineage>
        <taxon>Eukaryota</taxon>
        <taxon>Fungi</taxon>
        <taxon>Dikarya</taxon>
        <taxon>Ascomycota</taxon>
        <taxon>Pezizomycotina</taxon>
        <taxon>Sordariomycetes</taxon>
        <taxon>Xylariomycetidae</taxon>
        <taxon>Amphisphaeriales</taxon>
        <taxon>Apiosporaceae</taxon>
        <taxon>Apiospora</taxon>
    </lineage>
</organism>
<dbReference type="PANTHER" id="PTHR31001">
    <property type="entry name" value="UNCHARACTERIZED TRANSCRIPTIONAL REGULATORY PROTEIN"/>
    <property type="match status" value="1"/>
</dbReference>
<gene>
    <name evidence="6" type="ORF">PG991_013546</name>
</gene>
<dbReference type="InterPro" id="IPR050613">
    <property type="entry name" value="Sec_Metabolite_Reg"/>
</dbReference>
<dbReference type="CDD" id="cd12148">
    <property type="entry name" value="fungal_TF_MHR"/>
    <property type="match status" value="1"/>
</dbReference>
<dbReference type="PANTHER" id="PTHR31001:SF50">
    <property type="entry name" value="ZN(II)2CYS6 TRANSCRIPTION FACTOR (EUROFUNG)"/>
    <property type="match status" value="1"/>
</dbReference>
<dbReference type="SMART" id="SM00066">
    <property type="entry name" value="GAL4"/>
    <property type="match status" value="1"/>
</dbReference>
<feature type="region of interest" description="Disordered" evidence="4">
    <location>
        <begin position="209"/>
        <end position="237"/>
    </location>
</feature>
<feature type="domain" description="Zn(2)-C6 fungal-type" evidence="5">
    <location>
        <begin position="34"/>
        <end position="63"/>
    </location>
</feature>
<dbReference type="PROSITE" id="PS50048">
    <property type="entry name" value="ZN2_CY6_FUNGAL_2"/>
    <property type="match status" value="1"/>
</dbReference>
<feature type="compositionally biased region" description="Acidic residues" evidence="4">
    <location>
        <begin position="215"/>
        <end position="224"/>
    </location>
</feature>
<feature type="compositionally biased region" description="Low complexity" evidence="4">
    <location>
        <begin position="134"/>
        <end position="147"/>
    </location>
</feature>
<evidence type="ECO:0000313" key="7">
    <source>
        <dbReference type="Proteomes" id="UP001396898"/>
    </source>
</evidence>
<keyword evidence="2" id="KW-0479">Metal-binding</keyword>
<name>A0ABR1R6E4_9PEZI</name>
<keyword evidence="7" id="KW-1185">Reference proteome</keyword>
<dbReference type="Pfam" id="PF00172">
    <property type="entry name" value="Zn_clus"/>
    <property type="match status" value="1"/>
</dbReference>
<evidence type="ECO:0000313" key="6">
    <source>
        <dbReference type="EMBL" id="KAK8001324.1"/>
    </source>
</evidence>
<dbReference type="Proteomes" id="UP001396898">
    <property type="component" value="Unassembled WGS sequence"/>
</dbReference>
<protein>
    <submittedName>
        <fullName evidence="6">Fungal-specific transcription factor domain-containing protein</fullName>
    </submittedName>
</protein>
<comment type="caution">
    <text evidence="6">The sequence shown here is derived from an EMBL/GenBank/DDBJ whole genome shotgun (WGS) entry which is preliminary data.</text>
</comment>
<dbReference type="Gene3D" id="4.10.240.10">
    <property type="entry name" value="Zn(2)-C6 fungal-type DNA-binding domain"/>
    <property type="match status" value="1"/>
</dbReference>
<comment type="subcellular location">
    <subcellularLocation>
        <location evidence="1">Nucleus</location>
    </subcellularLocation>
</comment>
<evidence type="ECO:0000259" key="5">
    <source>
        <dbReference type="PROSITE" id="PS50048"/>
    </source>
</evidence>
<dbReference type="SMART" id="SM00906">
    <property type="entry name" value="Fungal_trans"/>
    <property type="match status" value="1"/>
</dbReference>
<dbReference type="InterPro" id="IPR001138">
    <property type="entry name" value="Zn2Cys6_DnaBD"/>
</dbReference>
<evidence type="ECO:0000256" key="1">
    <source>
        <dbReference type="ARBA" id="ARBA00004123"/>
    </source>
</evidence>
<sequence>MSQVPPAADSSGPGPEKSARDAPQHAAATTKPRSCVVCRSRKVRCDKLSPCSNCRRANIPCVLPSADRPPRWARRLDRANLAALSSSNETQRQQQQSSSHTHDAGETATVQVAERLQKLESLVKDLSSQLEQAQAALPAASSDSPSANSTGSAARREAENWGDSPSAQSGPNATRQSGRLVIQDAGSRYISSDFWSKINDELTALRMDTAHPPDEESSSEDEMSPENSQSTDELQRTPSDRNAFIFGHNIGASPYSSSDLHPLPSQVSYLLDIYANNVNYMAQAVHMPTVVKLSREMRSKGTASLTPSNEALLFAVYYAAITSMEEDDVKANFGASRSDLNRRFRLGFESAVARADFLNAPNVTLVQAFIAFLCLARRHDSPRYIWMMVGIVIRMAQSIGLHRDGSHFPTLSPYEIEIRRRAWWALYMLDMRSSEDQGTDLTIGTDSFDTKIPLNINDTDIDPSMKEPPRARVGVTDTTGAFVSIEYCITTRKLMFLEMKDGTPDYDHLSRLLDEMYEKLYRECFQHVAQVGEVVSEVGINITRLVMAKLKLVVFVPTLLSSSTDTFSDDIRTSLFVAAIEVAEYNHSMNENTAFVPYRWIFQTYTHWQSVVYLLLEISRRAWSPLVERAWVALHSKWLIPTNAFKMDKNKEISLPLKKLLAKARKHRAVELERLRGHPSAVMALEEEYMKGSHVPASSGSCPSGVDAVDAFRQLWRQTLATPADAGTQRQAASSRYPTQGSDAHAGDIAGVLAGNLTSKDLFSSLGGGTGFTDPNRSVTTQAGYLDPNQANMTSQSMPNPDHAAFAVPSSLAGGQTSDFAMNPVQGHDPHAFSPSWLWADMDPYTDVFANLDGSPGDTGMDLDHDMNWSDWVQSAKHMERNAGRGAKLVTTEDVGVNDKINPQANATLATNI</sequence>
<reference evidence="6 7" key="1">
    <citation type="submission" date="2023-01" db="EMBL/GenBank/DDBJ databases">
        <title>Analysis of 21 Apiospora genomes using comparative genomics revels a genus with tremendous synthesis potential of carbohydrate active enzymes and secondary metabolites.</title>
        <authorList>
            <person name="Sorensen T."/>
        </authorList>
    </citation>
    <scope>NUCLEOTIDE SEQUENCE [LARGE SCALE GENOMIC DNA]</scope>
    <source>
        <strain evidence="6 7">CBS 20057</strain>
    </source>
</reference>
<dbReference type="Pfam" id="PF04082">
    <property type="entry name" value="Fungal_trans"/>
    <property type="match status" value="1"/>
</dbReference>